<feature type="compositionally biased region" description="Low complexity" evidence="1">
    <location>
        <begin position="48"/>
        <end position="61"/>
    </location>
</feature>
<proteinExistence type="predicted"/>
<protein>
    <submittedName>
        <fullName evidence="2">Uncharacterized protein</fullName>
    </submittedName>
</protein>
<evidence type="ECO:0000313" key="3">
    <source>
        <dbReference type="Proteomes" id="UP001529510"/>
    </source>
</evidence>
<feature type="compositionally biased region" description="Polar residues" evidence="1">
    <location>
        <begin position="67"/>
        <end position="79"/>
    </location>
</feature>
<reference evidence="2 3" key="1">
    <citation type="submission" date="2024-05" db="EMBL/GenBank/DDBJ databases">
        <title>Genome sequencing and assembly of Indian major carp, Cirrhinus mrigala (Hamilton, 1822).</title>
        <authorList>
            <person name="Mohindra V."/>
            <person name="Chowdhury L.M."/>
            <person name="Lal K."/>
            <person name="Jena J.K."/>
        </authorList>
    </citation>
    <scope>NUCLEOTIDE SEQUENCE [LARGE SCALE GENOMIC DNA]</scope>
    <source>
        <strain evidence="2">CM1030</strain>
        <tissue evidence="2">Blood</tissue>
    </source>
</reference>
<keyword evidence="3" id="KW-1185">Reference proteome</keyword>
<accession>A0ABD0QZ08</accession>
<evidence type="ECO:0000313" key="2">
    <source>
        <dbReference type="EMBL" id="KAL0191474.1"/>
    </source>
</evidence>
<sequence>TPASDDGLLPNPVLPLNVKEEADAKPVQDPASQGVWQRSSNLTPEAWQQQVDQQLQQQEVEQQTEEWTNQRAPRQNLQHSDPIFKESK</sequence>
<dbReference type="AlphaFoldDB" id="A0ABD0QZ08"/>
<name>A0ABD0QZ08_CIRMR</name>
<feature type="non-terminal residue" evidence="2">
    <location>
        <position position="88"/>
    </location>
</feature>
<gene>
    <name evidence="2" type="ORF">M9458_014172</name>
</gene>
<evidence type="ECO:0000256" key="1">
    <source>
        <dbReference type="SAM" id="MobiDB-lite"/>
    </source>
</evidence>
<feature type="non-terminal residue" evidence="2">
    <location>
        <position position="1"/>
    </location>
</feature>
<dbReference type="EMBL" id="JAMKFB020000006">
    <property type="protein sequence ID" value="KAL0191474.1"/>
    <property type="molecule type" value="Genomic_DNA"/>
</dbReference>
<feature type="region of interest" description="Disordered" evidence="1">
    <location>
        <begin position="46"/>
        <end position="88"/>
    </location>
</feature>
<comment type="caution">
    <text evidence="2">The sequence shown here is derived from an EMBL/GenBank/DDBJ whole genome shotgun (WGS) entry which is preliminary data.</text>
</comment>
<organism evidence="2 3">
    <name type="scientific">Cirrhinus mrigala</name>
    <name type="common">Mrigala</name>
    <dbReference type="NCBI Taxonomy" id="683832"/>
    <lineage>
        <taxon>Eukaryota</taxon>
        <taxon>Metazoa</taxon>
        <taxon>Chordata</taxon>
        <taxon>Craniata</taxon>
        <taxon>Vertebrata</taxon>
        <taxon>Euteleostomi</taxon>
        <taxon>Actinopterygii</taxon>
        <taxon>Neopterygii</taxon>
        <taxon>Teleostei</taxon>
        <taxon>Ostariophysi</taxon>
        <taxon>Cypriniformes</taxon>
        <taxon>Cyprinidae</taxon>
        <taxon>Labeoninae</taxon>
        <taxon>Labeonini</taxon>
        <taxon>Cirrhinus</taxon>
    </lineage>
</organism>
<dbReference type="Proteomes" id="UP001529510">
    <property type="component" value="Unassembled WGS sequence"/>
</dbReference>